<feature type="transmembrane region" description="Helical" evidence="1">
    <location>
        <begin position="340"/>
        <end position="359"/>
    </location>
</feature>
<feature type="signal peptide" evidence="2">
    <location>
        <begin position="1"/>
        <end position="24"/>
    </location>
</feature>
<feature type="transmembrane region" description="Helical" evidence="1">
    <location>
        <begin position="307"/>
        <end position="328"/>
    </location>
</feature>
<evidence type="ECO:0000313" key="3">
    <source>
        <dbReference type="EMBL" id="MDO1448604.1"/>
    </source>
</evidence>
<dbReference type="InterPro" id="IPR025367">
    <property type="entry name" value="DUF4271"/>
</dbReference>
<dbReference type="RefSeq" id="WP_302039405.1">
    <property type="nucleotide sequence ID" value="NZ_JAUKPO010000012.1"/>
</dbReference>
<name>A0ABT8R939_9BACT</name>
<reference evidence="3" key="1">
    <citation type="submission" date="2023-07" db="EMBL/GenBank/DDBJ databases">
        <title>The genome sequence of Rhodocytophaga aerolata KACC 12507.</title>
        <authorList>
            <person name="Zhang X."/>
        </authorList>
    </citation>
    <scope>NUCLEOTIDE SEQUENCE</scope>
    <source>
        <strain evidence="3">KACC 12507</strain>
    </source>
</reference>
<feature type="chain" id="PRO_5045605527" evidence="2">
    <location>
        <begin position="25"/>
        <end position="392"/>
    </location>
</feature>
<keyword evidence="1" id="KW-0472">Membrane</keyword>
<keyword evidence="1" id="KW-0812">Transmembrane</keyword>
<dbReference type="EMBL" id="JAUKPO010000012">
    <property type="protein sequence ID" value="MDO1448604.1"/>
    <property type="molecule type" value="Genomic_DNA"/>
</dbReference>
<organism evidence="3 4">
    <name type="scientific">Rhodocytophaga aerolata</name>
    <dbReference type="NCBI Taxonomy" id="455078"/>
    <lineage>
        <taxon>Bacteria</taxon>
        <taxon>Pseudomonadati</taxon>
        <taxon>Bacteroidota</taxon>
        <taxon>Cytophagia</taxon>
        <taxon>Cytophagales</taxon>
        <taxon>Rhodocytophagaceae</taxon>
        <taxon>Rhodocytophaga</taxon>
    </lineage>
</organism>
<sequence length="392" mass="44434">MKNGITYLLGIALFLLSGITAVFADEQPTNAYQTVQNLEEQWLVYDKEYKSYVPFLKQMHGTPAALYLELNLDSYKGYILQLTAKQEAYLFIQAQLYKPIAPNQQVLLNIDSLKNTHQKSVILISLYNQAGHTLLPSAAMVRKVSAAAAADINGQKDLAPLKPVNRSGLSNFIILSALLIVSLYAFLWNYHPKAFNSFYSIKYLFSLSFKEDTVFISRPLSRISMLFIFAHSMLLSFLYMIIQKSSGELALNDRYLQAAVSFFDLFAYFFVATIIVFGLILGKYIFTSLLGNLFNLSKVVHLHFFEYLLYSRVFYTILVAGVFVIYISYPALLPAAIEEVILIIIIFNFARLFIINFALNKLTSVKNLYLFSYLCATELTPLLIGIKVLIGK</sequence>
<keyword evidence="4" id="KW-1185">Reference proteome</keyword>
<evidence type="ECO:0000313" key="4">
    <source>
        <dbReference type="Proteomes" id="UP001168528"/>
    </source>
</evidence>
<dbReference type="Proteomes" id="UP001168528">
    <property type="component" value="Unassembled WGS sequence"/>
</dbReference>
<gene>
    <name evidence="3" type="ORF">Q0590_20170</name>
</gene>
<protein>
    <submittedName>
        <fullName evidence="3">DUF4271 domain-containing protein</fullName>
    </submittedName>
</protein>
<feature type="transmembrane region" description="Helical" evidence="1">
    <location>
        <begin position="169"/>
        <end position="190"/>
    </location>
</feature>
<evidence type="ECO:0000256" key="1">
    <source>
        <dbReference type="SAM" id="Phobius"/>
    </source>
</evidence>
<proteinExistence type="predicted"/>
<keyword evidence="1" id="KW-1133">Transmembrane helix</keyword>
<feature type="transmembrane region" description="Helical" evidence="1">
    <location>
        <begin position="371"/>
        <end position="390"/>
    </location>
</feature>
<accession>A0ABT8R939</accession>
<keyword evidence="2" id="KW-0732">Signal</keyword>
<evidence type="ECO:0000256" key="2">
    <source>
        <dbReference type="SAM" id="SignalP"/>
    </source>
</evidence>
<feature type="transmembrane region" description="Helical" evidence="1">
    <location>
        <begin position="262"/>
        <end position="286"/>
    </location>
</feature>
<comment type="caution">
    <text evidence="3">The sequence shown here is derived from an EMBL/GenBank/DDBJ whole genome shotgun (WGS) entry which is preliminary data.</text>
</comment>
<feature type="transmembrane region" description="Helical" evidence="1">
    <location>
        <begin position="223"/>
        <end position="242"/>
    </location>
</feature>
<dbReference type="Pfam" id="PF14093">
    <property type="entry name" value="DUF4271"/>
    <property type="match status" value="1"/>
</dbReference>